<reference evidence="3 4" key="1">
    <citation type="journal article" date="2013" name="Front. Microbiol.">
        <title>The genome of the endophytic bacterium H. frisingense GSF30(T) identifies diverse strategies in the Herbaspirillum genus to interact with plants.</title>
        <authorList>
            <person name="Straub D."/>
            <person name="Rothballer M."/>
            <person name="Hartmann A."/>
            <person name="Ludewig U."/>
        </authorList>
    </citation>
    <scope>NUCLEOTIDE SEQUENCE [LARGE SCALE GENOMIC DNA]</scope>
    <source>
        <strain evidence="3 4">GSF30</strain>
    </source>
</reference>
<protein>
    <submittedName>
        <fullName evidence="3">Membrane protein</fullName>
    </submittedName>
</protein>
<feature type="transmembrane region" description="Helical" evidence="2">
    <location>
        <begin position="61"/>
        <end position="80"/>
    </location>
</feature>
<dbReference type="Proteomes" id="UP000006772">
    <property type="component" value="Unassembled WGS sequence"/>
</dbReference>
<feature type="transmembrane region" description="Helical" evidence="2">
    <location>
        <begin position="36"/>
        <end position="55"/>
    </location>
</feature>
<keyword evidence="2" id="KW-0472">Membrane</keyword>
<keyword evidence="2" id="KW-1133">Transmembrane helix</keyword>
<proteinExistence type="predicted"/>
<dbReference type="AlphaFoldDB" id="A0AAI9N5X2"/>
<feature type="region of interest" description="Disordered" evidence="1">
    <location>
        <begin position="152"/>
        <end position="197"/>
    </location>
</feature>
<evidence type="ECO:0000256" key="1">
    <source>
        <dbReference type="SAM" id="MobiDB-lite"/>
    </source>
</evidence>
<dbReference type="GO" id="GO:0055085">
    <property type="term" value="P:transmembrane transport"/>
    <property type="evidence" value="ECO:0007669"/>
    <property type="project" value="InterPro"/>
</dbReference>
<gene>
    <name evidence="3" type="ORF">HFRIS_000400</name>
</gene>
<name>A0AAI9N5X2_9BURK</name>
<evidence type="ECO:0000256" key="2">
    <source>
        <dbReference type="SAM" id="Phobius"/>
    </source>
</evidence>
<feature type="compositionally biased region" description="Basic and acidic residues" evidence="1">
    <location>
        <begin position="172"/>
        <end position="187"/>
    </location>
</feature>
<organism evidence="3 4">
    <name type="scientific">Herbaspirillum frisingense GSF30</name>
    <dbReference type="NCBI Taxonomy" id="864073"/>
    <lineage>
        <taxon>Bacteria</taxon>
        <taxon>Pseudomonadati</taxon>
        <taxon>Pseudomonadota</taxon>
        <taxon>Betaproteobacteria</taxon>
        <taxon>Burkholderiales</taxon>
        <taxon>Oxalobacteraceae</taxon>
        <taxon>Herbaspirillum</taxon>
    </lineage>
</organism>
<feature type="compositionally biased region" description="Low complexity" evidence="1">
    <location>
        <begin position="162"/>
        <end position="171"/>
    </location>
</feature>
<dbReference type="EMBL" id="AEEC02000001">
    <property type="protein sequence ID" value="EOA06727.1"/>
    <property type="molecule type" value="Genomic_DNA"/>
</dbReference>
<dbReference type="RefSeq" id="WP_006461202.1">
    <property type="nucleotide sequence ID" value="NZ_AEEC02000001.1"/>
</dbReference>
<sequence>MKATKHPGSATPADAGLSETFHHFSEACARAVGSSWTFVLALGVVLVWAITGPMFDYSDTWQLLINTGTTILTFLMVFLIQNAQNRDAQATQLKLDELIRAVKGTRKQMMDAEDLSDDELSRLKEEFARMGEHPDDPVRQRLRRSLGRGAVARSISSTGDVQDQPRPAVAAQRRERPAQRQHEEYTRPLRASQRQWT</sequence>
<accession>A0AAI9N5X2</accession>
<evidence type="ECO:0000313" key="3">
    <source>
        <dbReference type="EMBL" id="EOA06727.1"/>
    </source>
</evidence>
<keyword evidence="2" id="KW-0812">Transmembrane</keyword>
<evidence type="ECO:0000313" key="4">
    <source>
        <dbReference type="Proteomes" id="UP000006772"/>
    </source>
</evidence>
<dbReference type="InterPro" id="IPR007251">
    <property type="entry name" value="Iron_permease_Fet4"/>
</dbReference>
<dbReference type="Pfam" id="PF04120">
    <property type="entry name" value="Iron_permease"/>
    <property type="match status" value="1"/>
</dbReference>
<comment type="caution">
    <text evidence="3">The sequence shown here is derived from an EMBL/GenBank/DDBJ whole genome shotgun (WGS) entry which is preliminary data.</text>
</comment>